<evidence type="ECO:0000256" key="1">
    <source>
        <dbReference type="SAM" id="MobiDB-lite"/>
    </source>
</evidence>
<evidence type="ECO:0000313" key="3">
    <source>
        <dbReference type="Proteomes" id="UP000283634"/>
    </source>
</evidence>
<sequence>MKRGEGQRSPAALWPQLQEEQHAEADAEDPKRRSIIESESNSRLRDTESPYATLPHNCRHFSTLALSASDTDKPTVAHTPSTSTTVPLSQNSGVRVVKGRSSRLNLELVAPRSGDGQPLTVKQELPTYSVRTVVRQEDHPLWSSSPQMQLEYLFGRATLGQGGLRRDGYINYPKGWDAPARKQRSSLSPAEEPCKGGWSTPLATIEWRQDTRLPNVLLPPPSQQQQQLATTAVGAETVFSERGQRFAVAPPLEPQAGFQRIRLRDFATHVSILLRDECVCRQAIVAEERQEAVLDIVMVPDVTLRSLHPALLAGIEETAILEEICRRYILEEEVCQRTPIWDFYVFEHRCLVIGLAPLKRLLLQWILYYRGRKQRHLEQQNCLMRREEKSRRELTHRWLAAQQKLFASLVVATEALFRALIEELQLCTQYAHGFASICLKEQVELFPLLYGAVMPRVVVCGRISGYTRFKQLDLHDQHERRYLSTWEERDRLVISYIMQREALVGFVEGPRRQTIVEEESVARMKLAFTLFAMAERCHRREIEIVEACEWQIDLLPYLCAALAPVGQRPEEKRTTFLFLTKMQGCPT</sequence>
<feature type="compositionally biased region" description="Basic and acidic residues" evidence="1">
    <location>
        <begin position="19"/>
        <end position="48"/>
    </location>
</feature>
<organism evidence="2 3">
    <name type="scientific">Trypanosoma rangeli</name>
    <dbReference type="NCBI Taxonomy" id="5698"/>
    <lineage>
        <taxon>Eukaryota</taxon>
        <taxon>Discoba</taxon>
        <taxon>Euglenozoa</taxon>
        <taxon>Kinetoplastea</taxon>
        <taxon>Metakinetoplastina</taxon>
        <taxon>Trypanosomatida</taxon>
        <taxon>Trypanosomatidae</taxon>
        <taxon>Trypanosoma</taxon>
        <taxon>Herpetosoma</taxon>
    </lineage>
</organism>
<reference evidence="2 3" key="1">
    <citation type="journal article" date="2018" name="BMC Genomics">
        <title>Genomic comparison of Trypanosoma conorhini and Trypanosoma rangeli to Trypanosoma cruzi strains of high and low virulence.</title>
        <authorList>
            <person name="Bradwell K.R."/>
            <person name="Koparde V.N."/>
            <person name="Matveyev A.V."/>
            <person name="Serrano M.G."/>
            <person name="Alves J.M."/>
            <person name="Parikh H."/>
            <person name="Huang B."/>
            <person name="Lee V."/>
            <person name="Espinosa-Alvarez O."/>
            <person name="Ortiz P.A."/>
            <person name="Costa-Martins A.G."/>
            <person name="Teixeira M.M."/>
            <person name="Buck G.A."/>
        </authorList>
    </citation>
    <scope>NUCLEOTIDE SEQUENCE [LARGE SCALE GENOMIC DNA]</scope>
    <source>
        <strain evidence="2 3">AM80</strain>
    </source>
</reference>
<accession>A0A3R7L1W3</accession>
<dbReference type="GeneID" id="40328147"/>
<dbReference type="VEuPathDB" id="TriTrypDB:TRSC58_05699"/>
<gene>
    <name evidence="2" type="ORF">TraAM80_04214</name>
</gene>
<feature type="compositionally biased region" description="Polar residues" evidence="1">
    <location>
        <begin position="78"/>
        <end position="91"/>
    </location>
</feature>
<evidence type="ECO:0000313" key="2">
    <source>
        <dbReference type="EMBL" id="RNF05915.1"/>
    </source>
</evidence>
<dbReference type="OMA" id="MERCHAR"/>
<comment type="caution">
    <text evidence="2">The sequence shown here is derived from an EMBL/GenBank/DDBJ whole genome shotgun (WGS) entry which is preliminary data.</text>
</comment>
<protein>
    <submittedName>
        <fullName evidence="2">Uncharacterized protein</fullName>
    </submittedName>
</protein>
<dbReference type="RefSeq" id="XP_029238956.1">
    <property type="nucleotide sequence ID" value="XM_029381149.1"/>
</dbReference>
<keyword evidence="3" id="KW-1185">Reference proteome</keyword>
<proteinExistence type="predicted"/>
<feature type="region of interest" description="Disordered" evidence="1">
    <location>
        <begin position="1"/>
        <end position="52"/>
    </location>
</feature>
<dbReference type="OrthoDB" id="264300at2759"/>
<feature type="region of interest" description="Disordered" evidence="1">
    <location>
        <begin position="70"/>
        <end position="91"/>
    </location>
</feature>
<dbReference type="EMBL" id="MKGL01000122">
    <property type="protein sequence ID" value="RNF05915.1"/>
    <property type="molecule type" value="Genomic_DNA"/>
</dbReference>
<dbReference type="AlphaFoldDB" id="A0A3R7L1W3"/>
<dbReference type="Proteomes" id="UP000283634">
    <property type="component" value="Unassembled WGS sequence"/>
</dbReference>
<name>A0A3R7L1W3_TRYRA</name>